<keyword evidence="2" id="KW-1185">Reference proteome</keyword>
<organism evidence="1 2">
    <name type="scientific">Crepidotus variabilis</name>
    <dbReference type="NCBI Taxonomy" id="179855"/>
    <lineage>
        <taxon>Eukaryota</taxon>
        <taxon>Fungi</taxon>
        <taxon>Dikarya</taxon>
        <taxon>Basidiomycota</taxon>
        <taxon>Agaricomycotina</taxon>
        <taxon>Agaricomycetes</taxon>
        <taxon>Agaricomycetidae</taxon>
        <taxon>Agaricales</taxon>
        <taxon>Agaricineae</taxon>
        <taxon>Crepidotaceae</taxon>
        <taxon>Crepidotus</taxon>
    </lineage>
</organism>
<dbReference type="EMBL" id="MU157825">
    <property type="protein sequence ID" value="KAF9535003.1"/>
    <property type="molecule type" value="Genomic_DNA"/>
</dbReference>
<gene>
    <name evidence="1" type="ORF">CPB83DRAFT_225136</name>
</gene>
<dbReference type="Proteomes" id="UP000807306">
    <property type="component" value="Unassembled WGS sequence"/>
</dbReference>
<accession>A0A9P6EUD6</accession>
<reference evidence="1" key="1">
    <citation type="submission" date="2020-11" db="EMBL/GenBank/DDBJ databases">
        <authorList>
            <consortium name="DOE Joint Genome Institute"/>
            <person name="Ahrendt S."/>
            <person name="Riley R."/>
            <person name="Andreopoulos W."/>
            <person name="Labutti K."/>
            <person name="Pangilinan J."/>
            <person name="Ruiz-Duenas F.J."/>
            <person name="Barrasa J.M."/>
            <person name="Sanchez-Garcia M."/>
            <person name="Camarero S."/>
            <person name="Miyauchi S."/>
            <person name="Serrano A."/>
            <person name="Linde D."/>
            <person name="Babiker R."/>
            <person name="Drula E."/>
            <person name="Ayuso-Fernandez I."/>
            <person name="Pacheco R."/>
            <person name="Padilla G."/>
            <person name="Ferreira P."/>
            <person name="Barriuso J."/>
            <person name="Kellner H."/>
            <person name="Castanera R."/>
            <person name="Alfaro M."/>
            <person name="Ramirez L."/>
            <person name="Pisabarro A.G."/>
            <person name="Kuo A."/>
            <person name="Tritt A."/>
            <person name="Lipzen A."/>
            <person name="He G."/>
            <person name="Yan M."/>
            <person name="Ng V."/>
            <person name="Cullen D."/>
            <person name="Martin F."/>
            <person name="Rosso M.-N."/>
            <person name="Henrissat B."/>
            <person name="Hibbett D."/>
            <person name="Martinez A.T."/>
            <person name="Grigoriev I.V."/>
        </authorList>
    </citation>
    <scope>NUCLEOTIDE SEQUENCE</scope>
    <source>
        <strain evidence="1">CBS 506.95</strain>
    </source>
</reference>
<name>A0A9P6EUD6_9AGAR</name>
<proteinExistence type="predicted"/>
<evidence type="ECO:0000313" key="2">
    <source>
        <dbReference type="Proteomes" id="UP000807306"/>
    </source>
</evidence>
<evidence type="ECO:0000313" key="1">
    <source>
        <dbReference type="EMBL" id="KAF9535003.1"/>
    </source>
</evidence>
<protein>
    <submittedName>
        <fullName evidence="1">Uncharacterized protein</fullName>
    </submittedName>
</protein>
<comment type="caution">
    <text evidence="1">The sequence shown here is derived from an EMBL/GenBank/DDBJ whole genome shotgun (WGS) entry which is preliminary data.</text>
</comment>
<dbReference type="AlphaFoldDB" id="A0A9P6EUD6"/>
<sequence length="102" mass="12092">MPRWIYSACLKNDINWCTTSTAEMTLYLVDFQLKFLAEFLPFVSICQVYYRMVKGLFVGRETFDYSTPPTKTPFHLTLGAVCQAWGRVLWTYRQFWMEVPIL</sequence>